<accession>A0AA97CVA1</accession>
<evidence type="ECO:0000256" key="7">
    <source>
        <dbReference type="ARBA" id="ARBA00035120"/>
    </source>
</evidence>
<evidence type="ECO:0000256" key="1">
    <source>
        <dbReference type="ARBA" id="ARBA00004651"/>
    </source>
</evidence>
<feature type="transmembrane region" description="Helical" evidence="10">
    <location>
        <begin position="63"/>
        <end position="83"/>
    </location>
</feature>
<gene>
    <name evidence="11" type="primary">crcB_2</name>
    <name evidence="10" type="synonym">crcB</name>
    <name evidence="10" type="synonym">fluC</name>
    <name evidence="11" type="ORF">MP11Mi_17370</name>
</gene>
<evidence type="ECO:0000256" key="3">
    <source>
        <dbReference type="ARBA" id="ARBA00022692"/>
    </source>
</evidence>
<dbReference type="Pfam" id="PF02537">
    <property type="entry name" value="CRCB"/>
    <property type="match status" value="1"/>
</dbReference>
<comment type="function">
    <text evidence="9 10">Fluoride-specific ion channel. Important for reducing fluoride concentration in the cell, thus reducing its toxicity.</text>
</comment>
<dbReference type="GO" id="GO:0046872">
    <property type="term" value="F:metal ion binding"/>
    <property type="evidence" value="ECO:0007669"/>
    <property type="project" value="UniProtKB-KW"/>
</dbReference>
<comment type="subcellular location">
    <subcellularLocation>
        <location evidence="1 10">Cell membrane</location>
        <topology evidence="1 10">Multi-pass membrane protein</topology>
    </subcellularLocation>
</comment>
<name>A0AA97CVA1_9ACTN</name>
<dbReference type="GO" id="GO:0005886">
    <property type="term" value="C:plasma membrane"/>
    <property type="evidence" value="ECO:0007669"/>
    <property type="project" value="UniProtKB-SubCell"/>
</dbReference>
<dbReference type="AlphaFoldDB" id="A0AA97CVA1"/>
<evidence type="ECO:0000256" key="4">
    <source>
        <dbReference type="ARBA" id="ARBA00022989"/>
    </source>
</evidence>
<protein>
    <recommendedName>
        <fullName evidence="10">Fluoride-specific ion channel FluC</fullName>
    </recommendedName>
</protein>
<evidence type="ECO:0000256" key="10">
    <source>
        <dbReference type="HAMAP-Rule" id="MF_00454"/>
    </source>
</evidence>
<dbReference type="InterPro" id="IPR003691">
    <property type="entry name" value="FluC"/>
</dbReference>
<keyword evidence="10" id="KW-0479">Metal-binding</keyword>
<dbReference type="GO" id="GO:0062054">
    <property type="term" value="F:fluoride channel activity"/>
    <property type="evidence" value="ECO:0007669"/>
    <property type="project" value="UniProtKB-UniRule"/>
</dbReference>
<keyword evidence="4 10" id="KW-1133">Transmembrane helix</keyword>
<feature type="transmembrane region" description="Helical" evidence="10">
    <location>
        <begin position="95"/>
        <end position="116"/>
    </location>
</feature>
<evidence type="ECO:0000256" key="9">
    <source>
        <dbReference type="ARBA" id="ARBA00049940"/>
    </source>
</evidence>
<evidence type="ECO:0000256" key="8">
    <source>
        <dbReference type="ARBA" id="ARBA00035585"/>
    </source>
</evidence>
<keyword evidence="5 10" id="KW-0472">Membrane</keyword>
<feature type="binding site" evidence="10">
    <location>
        <position position="73"/>
    </location>
    <ligand>
        <name>Na(+)</name>
        <dbReference type="ChEBI" id="CHEBI:29101"/>
        <note>structural</note>
    </ligand>
</feature>
<keyword evidence="10" id="KW-0406">Ion transport</keyword>
<comment type="activity regulation">
    <text evidence="10">Na(+) is not transported, but it plays an essential structural role and its presence is essential for fluoride channel function.</text>
</comment>
<sequence>MIPALVIVAGALGSVLRFVVDDASRQRWPGAFPGPVLAINVTGSLIIGVVAGAVMFHGASPDWSAVVGTGFCGGYTTFSTSVLDTVRTGGRRGLLYAMLTLVGSVGACAIGLALVWSV</sequence>
<evidence type="ECO:0000256" key="6">
    <source>
        <dbReference type="ARBA" id="ARBA00023303"/>
    </source>
</evidence>
<evidence type="ECO:0000256" key="5">
    <source>
        <dbReference type="ARBA" id="ARBA00023136"/>
    </source>
</evidence>
<feature type="transmembrane region" description="Helical" evidence="10">
    <location>
        <begin position="36"/>
        <end position="56"/>
    </location>
</feature>
<comment type="catalytic activity">
    <reaction evidence="8">
        <text>fluoride(in) = fluoride(out)</text>
        <dbReference type="Rhea" id="RHEA:76159"/>
        <dbReference type="ChEBI" id="CHEBI:17051"/>
    </reaction>
    <physiologicalReaction direction="left-to-right" evidence="8">
        <dbReference type="Rhea" id="RHEA:76160"/>
    </physiologicalReaction>
</comment>
<dbReference type="HAMAP" id="MF_00454">
    <property type="entry name" value="FluC"/>
    <property type="match status" value="1"/>
</dbReference>
<dbReference type="RefSeq" id="WP_420041862.1">
    <property type="nucleotide sequence ID" value="NZ_CP128986.1"/>
</dbReference>
<evidence type="ECO:0000313" key="11">
    <source>
        <dbReference type="EMBL" id="WOC12647.1"/>
    </source>
</evidence>
<proteinExistence type="inferred from homology"/>
<keyword evidence="10" id="KW-0915">Sodium</keyword>
<feature type="binding site" evidence="10">
    <location>
        <position position="76"/>
    </location>
    <ligand>
        <name>Na(+)</name>
        <dbReference type="ChEBI" id="CHEBI:29101"/>
        <note>structural</note>
    </ligand>
</feature>
<dbReference type="GO" id="GO:0140114">
    <property type="term" value="P:cellular detoxification of fluoride"/>
    <property type="evidence" value="ECO:0007669"/>
    <property type="project" value="UniProtKB-UniRule"/>
</dbReference>
<organism evidence="11">
    <name type="scientific">Gordonia sp. MP11Mi</name>
    <dbReference type="NCBI Taxonomy" id="3022769"/>
    <lineage>
        <taxon>Bacteria</taxon>
        <taxon>Bacillati</taxon>
        <taxon>Actinomycetota</taxon>
        <taxon>Actinomycetes</taxon>
        <taxon>Mycobacteriales</taxon>
        <taxon>Gordoniaceae</taxon>
        <taxon>Gordonia</taxon>
    </lineage>
</organism>
<keyword evidence="6 10" id="KW-0407">Ion channel</keyword>
<dbReference type="PANTHER" id="PTHR28259:SF1">
    <property type="entry name" value="FLUORIDE EXPORT PROTEIN 1-RELATED"/>
    <property type="match status" value="1"/>
</dbReference>
<keyword evidence="10" id="KW-0813">Transport</keyword>
<reference evidence="11" key="1">
    <citation type="submission" date="2023-06" db="EMBL/GenBank/DDBJ databases">
        <title>Gordonia sp. nov. and Pseudochrobactrum sp. nov., two species isolated from the burying beetle Nicrophorus vespilloides.</title>
        <authorList>
            <person name="Poehlein A."/>
            <person name="Guzman J."/>
            <person name="Daniel R."/>
            <person name="Vilcinskas A."/>
        </authorList>
    </citation>
    <scope>NUCLEOTIDE SEQUENCE</scope>
    <source>
        <strain evidence="11">MP11Mi</strain>
    </source>
</reference>
<keyword evidence="3 10" id="KW-0812">Transmembrane</keyword>
<evidence type="ECO:0000256" key="2">
    <source>
        <dbReference type="ARBA" id="ARBA00022475"/>
    </source>
</evidence>
<dbReference type="EMBL" id="CP128986">
    <property type="protein sequence ID" value="WOC12647.1"/>
    <property type="molecule type" value="Genomic_DNA"/>
</dbReference>
<comment type="similarity">
    <text evidence="7 10">Belongs to the fluoride channel Fluc/FEX (TC 1.A.43) family.</text>
</comment>
<dbReference type="PANTHER" id="PTHR28259">
    <property type="entry name" value="FLUORIDE EXPORT PROTEIN 1-RELATED"/>
    <property type="match status" value="1"/>
</dbReference>
<keyword evidence="2 10" id="KW-1003">Cell membrane</keyword>